<comment type="cofactor">
    <cofactor evidence="5">
        <name>[4Fe-4S] cluster</name>
        <dbReference type="ChEBI" id="CHEBI:49883"/>
    </cofactor>
    <text evidence="5">Binds 1 [4Fe-4S] cluster per subunit.</text>
</comment>
<feature type="binding site" evidence="5">
    <location>
        <position position="242"/>
    </location>
    <ligand>
        <name>dimethylallyl diphosphate</name>
        <dbReference type="ChEBI" id="CHEBI:57623"/>
    </ligand>
</feature>
<feature type="binding site" evidence="5">
    <location>
        <position position="242"/>
    </location>
    <ligand>
        <name>(2E)-4-hydroxy-3-methylbut-2-enyl diphosphate</name>
        <dbReference type="ChEBI" id="CHEBI:128753"/>
    </ligand>
</feature>
<name>A0A518CQX1_9PLAN</name>
<evidence type="ECO:0000313" key="6">
    <source>
        <dbReference type="EMBL" id="QDU81610.1"/>
    </source>
</evidence>
<dbReference type="UniPathway" id="UPA00056">
    <property type="reaction ID" value="UER00097"/>
</dbReference>
<feature type="binding site" evidence="5">
    <location>
        <position position="214"/>
    </location>
    <ligand>
        <name>[4Fe-4S] cluster</name>
        <dbReference type="ChEBI" id="CHEBI:49883"/>
    </ligand>
</feature>
<dbReference type="NCBIfam" id="NF002190">
    <property type="entry name" value="PRK01045.1-4"/>
    <property type="match status" value="1"/>
</dbReference>
<comment type="function">
    <text evidence="5">Catalyzes the conversion of 1-hydroxy-2-methyl-2-(E)-butenyl 4-diphosphate (HMBPP) into a mixture of isopentenyl diphosphate (IPP) and dimethylallyl diphosphate (DMAPP). Acts in the terminal step of the DOXP/MEP pathway for isoprenoid precursor biosynthesis.</text>
</comment>
<keyword evidence="4 5" id="KW-0411">Iron-sulfur</keyword>
<dbReference type="Pfam" id="PF02401">
    <property type="entry name" value="LYTB"/>
    <property type="match status" value="1"/>
</dbReference>
<feature type="binding site" evidence="5">
    <location>
        <position position="243"/>
    </location>
    <ligand>
        <name>isopentenyl diphosphate</name>
        <dbReference type="ChEBI" id="CHEBI:128769"/>
    </ligand>
</feature>
<dbReference type="CDD" id="cd13944">
    <property type="entry name" value="lytB_ispH"/>
    <property type="match status" value="1"/>
</dbReference>
<dbReference type="GO" id="GO:0051745">
    <property type="term" value="F:4-hydroxy-3-methylbut-2-enyl diphosphate reductase activity"/>
    <property type="evidence" value="ECO:0007669"/>
    <property type="project" value="UniProtKB-UniRule"/>
</dbReference>
<dbReference type="GO" id="GO:0046872">
    <property type="term" value="F:metal ion binding"/>
    <property type="evidence" value="ECO:0007669"/>
    <property type="project" value="UniProtKB-KW"/>
</dbReference>
<dbReference type="AlphaFoldDB" id="A0A518CQX1"/>
<evidence type="ECO:0000313" key="7">
    <source>
        <dbReference type="Proteomes" id="UP000317178"/>
    </source>
</evidence>
<keyword evidence="2 5" id="KW-0479">Metal-binding</keyword>
<feature type="binding site" evidence="5">
    <location>
        <position position="286"/>
    </location>
    <ligand>
        <name>(2E)-4-hydroxy-3-methylbut-2-enyl diphosphate</name>
        <dbReference type="ChEBI" id="CHEBI:128753"/>
    </ligand>
</feature>
<dbReference type="GO" id="GO:0051539">
    <property type="term" value="F:4 iron, 4 sulfur cluster binding"/>
    <property type="evidence" value="ECO:0007669"/>
    <property type="project" value="UniProtKB-UniRule"/>
</dbReference>
<protein>
    <recommendedName>
        <fullName evidence="5">4-hydroxy-3-methylbut-2-enyl diphosphate reductase</fullName>
        <shortName evidence="5">HMBPP reductase</shortName>
        <ecNumber evidence="5">1.17.7.4</ecNumber>
    </recommendedName>
</protein>
<keyword evidence="3 5" id="KW-0408">Iron</keyword>
<accession>A0A518CQX1</accession>
<evidence type="ECO:0000256" key="5">
    <source>
        <dbReference type="HAMAP-Rule" id="MF_00191"/>
    </source>
</evidence>
<evidence type="ECO:0000256" key="2">
    <source>
        <dbReference type="ARBA" id="ARBA00022723"/>
    </source>
</evidence>
<comment type="similarity">
    <text evidence="5">Belongs to the IspH family.</text>
</comment>
<feature type="binding site" evidence="5">
    <location>
        <position position="184"/>
    </location>
    <ligand>
        <name>(2E)-4-hydroxy-3-methylbut-2-enyl diphosphate</name>
        <dbReference type="ChEBI" id="CHEBI:128753"/>
    </ligand>
</feature>
<dbReference type="EMBL" id="CP036281">
    <property type="protein sequence ID" value="QDU81610.1"/>
    <property type="molecule type" value="Genomic_DNA"/>
</dbReference>
<dbReference type="Gene3D" id="3.40.1010.20">
    <property type="entry name" value="4-hydroxy-3-methylbut-2-enyl diphosphate reductase, catalytic domain"/>
    <property type="match status" value="2"/>
</dbReference>
<feature type="binding site" evidence="5">
    <location>
        <position position="94"/>
    </location>
    <ligand>
        <name>dimethylallyl diphosphate</name>
        <dbReference type="ChEBI" id="CHEBI:57623"/>
    </ligand>
</feature>
<feature type="binding site" evidence="5">
    <location>
        <position position="116"/>
    </location>
    <ligand>
        <name>[4Fe-4S] cluster</name>
        <dbReference type="ChEBI" id="CHEBI:49883"/>
    </ligand>
</feature>
<feature type="binding site" evidence="5">
    <location>
        <position position="242"/>
    </location>
    <ligand>
        <name>isopentenyl diphosphate</name>
        <dbReference type="ChEBI" id="CHEBI:128769"/>
    </ligand>
</feature>
<feature type="binding site" evidence="5">
    <location>
        <position position="144"/>
    </location>
    <ligand>
        <name>(2E)-4-hydroxy-3-methylbut-2-enyl diphosphate</name>
        <dbReference type="ChEBI" id="CHEBI:128753"/>
    </ligand>
</feature>
<feature type="binding site" evidence="5">
    <location>
        <position position="61"/>
    </location>
    <ligand>
        <name>isopentenyl diphosphate</name>
        <dbReference type="ChEBI" id="CHEBI:128769"/>
    </ligand>
</feature>
<feature type="binding site" evidence="5">
    <location>
        <position position="243"/>
    </location>
    <ligand>
        <name>(2E)-4-hydroxy-3-methylbut-2-enyl diphosphate</name>
        <dbReference type="ChEBI" id="CHEBI:128753"/>
    </ligand>
</feature>
<organism evidence="6 7">
    <name type="scientific">Polystyrenella longa</name>
    <dbReference type="NCBI Taxonomy" id="2528007"/>
    <lineage>
        <taxon>Bacteria</taxon>
        <taxon>Pseudomonadati</taxon>
        <taxon>Planctomycetota</taxon>
        <taxon>Planctomycetia</taxon>
        <taxon>Planctomycetales</taxon>
        <taxon>Planctomycetaceae</taxon>
        <taxon>Polystyrenella</taxon>
    </lineage>
</organism>
<dbReference type="UniPathway" id="UPA00059">
    <property type="reaction ID" value="UER00105"/>
</dbReference>
<dbReference type="NCBIfam" id="NF002188">
    <property type="entry name" value="PRK01045.1-2"/>
    <property type="match status" value="1"/>
</dbReference>
<feature type="binding site" evidence="5">
    <location>
        <position position="144"/>
    </location>
    <ligand>
        <name>isopentenyl diphosphate</name>
        <dbReference type="ChEBI" id="CHEBI:128769"/>
    </ligand>
</feature>
<dbReference type="NCBIfam" id="TIGR00216">
    <property type="entry name" value="ispH_lytB"/>
    <property type="match status" value="1"/>
</dbReference>
<keyword evidence="1 5" id="KW-0004">4Fe-4S</keyword>
<keyword evidence="5" id="KW-0414">Isoprene biosynthesis</keyword>
<gene>
    <name evidence="5 6" type="primary">ispH</name>
    <name evidence="6" type="ORF">Pla110_33520</name>
</gene>
<dbReference type="HAMAP" id="MF_00191">
    <property type="entry name" value="IspH"/>
    <property type="match status" value="1"/>
</dbReference>
<feature type="binding site" evidence="5">
    <location>
        <position position="94"/>
    </location>
    <ligand>
        <name>(2E)-4-hydroxy-3-methylbut-2-enyl diphosphate</name>
        <dbReference type="ChEBI" id="CHEBI:128753"/>
    </ligand>
</feature>
<evidence type="ECO:0000256" key="4">
    <source>
        <dbReference type="ARBA" id="ARBA00023014"/>
    </source>
</evidence>
<comment type="pathway">
    <text evidence="5">Isoprenoid biosynthesis; dimethylallyl diphosphate biosynthesis; dimethylallyl diphosphate from (2E)-4-hydroxy-3-methylbutenyl diphosphate: step 1/1.</text>
</comment>
<feature type="binding site" evidence="5">
    <location>
        <position position="286"/>
    </location>
    <ligand>
        <name>isopentenyl diphosphate</name>
        <dbReference type="ChEBI" id="CHEBI:128769"/>
    </ligand>
</feature>
<comment type="pathway">
    <text evidence="5">Isoprenoid biosynthesis; isopentenyl diphosphate biosynthesis via DXP pathway; isopentenyl diphosphate from 1-deoxy-D-xylulose 5-phosphate: step 6/6.</text>
</comment>
<feature type="binding site" evidence="5">
    <location>
        <position position="61"/>
    </location>
    <ligand>
        <name>(2E)-4-hydroxy-3-methylbut-2-enyl diphosphate</name>
        <dbReference type="ChEBI" id="CHEBI:128753"/>
    </ligand>
</feature>
<feature type="binding site" evidence="5">
    <location>
        <position position="144"/>
    </location>
    <ligand>
        <name>dimethylallyl diphosphate</name>
        <dbReference type="ChEBI" id="CHEBI:57623"/>
    </ligand>
</feature>
<dbReference type="GO" id="GO:0050992">
    <property type="term" value="P:dimethylallyl diphosphate biosynthetic process"/>
    <property type="evidence" value="ECO:0007669"/>
    <property type="project" value="UniProtKB-UniRule"/>
</dbReference>
<keyword evidence="7" id="KW-1185">Reference proteome</keyword>
<feature type="binding site" evidence="5">
    <location>
        <position position="244"/>
    </location>
    <ligand>
        <name>isopentenyl diphosphate</name>
        <dbReference type="ChEBI" id="CHEBI:128769"/>
    </ligand>
</feature>
<dbReference type="GO" id="GO:0019288">
    <property type="term" value="P:isopentenyl diphosphate biosynthetic process, methylerythritol 4-phosphate pathway"/>
    <property type="evidence" value="ECO:0007669"/>
    <property type="project" value="UniProtKB-UniRule"/>
</dbReference>
<feature type="active site" description="Proton donor" evidence="5">
    <location>
        <position position="146"/>
    </location>
</feature>
<evidence type="ECO:0000256" key="3">
    <source>
        <dbReference type="ARBA" id="ARBA00023004"/>
    </source>
</evidence>
<comment type="catalytic activity">
    <reaction evidence="5">
        <text>dimethylallyl diphosphate + 2 oxidized [2Fe-2S]-[ferredoxin] + H2O = (2E)-4-hydroxy-3-methylbut-2-enyl diphosphate + 2 reduced [2Fe-2S]-[ferredoxin] + 2 H(+)</text>
        <dbReference type="Rhea" id="RHEA:24825"/>
        <dbReference type="Rhea" id="RHEA-COMP:10000"/>
        <dbReference type="Rhea" id="RHEA-COMP:10001"/>
        <dbReference type="ChEBI" id="CHEBI:15377"/>
        <dbReference type="ChEBI" id="CHEBI:15378"/>
        <dbReference type="ChEBI" id="CHEBI:33737"/>
        <dbReference type="ChEBI" id="CHEBI:33738"/>
        <dbReference type="ChEBI" id="CHEBI:57623"/>
        <dbReference type="ChEBI" id="CHEBI:128753"/>
        <dbReference type="EC" id="1.17.7.4"/>
    </reaction>
</comment>
<dbReference type="KEGG" id="plon:Pla110_33520"/>
<feature type="binding site" evidence="5">
    <location>
        <position position="286"/>
    </location>
    <ligand>
        <name>dimethylallyl diphosphate</name>
        <dbReference type="ChEBI" id="CHEBI:57623"/>
    </ligand>
</feature>
<dbReference type="PANTHER" id="PTHR30426:SF0">
    <property type="entry name" value="4-HYDROXY-3-METHYLBUT-2-ENYL DIPHOSPHATE REDUCTASE"/>
    <property type="match status" value="1"/>
</dbReference>
<dbReference type="EC" id="1.17.7.4" evidence="5"/>
<dbReference type="InterPro" id="IPR003451">
    <property type="entry name" value="LytB/IspH"/>
</dbReference>
<dbReference type="Gene3D" id="3.40.50.11270">
    <property type="match status" value="1"/>
</dbReference>
<dbReference type="GO" id="GO:0016114">
    <property type="term" value="P:terpenoid biosynthetic process"/>
    <property type="evidence" value="ECO:0007669"/>
    <property type="project" value="UniProtKB-UniRule"/>
</dbReference>
<dbReference type="Proteomes" id="UP000317178">
    <property type="component" value="Chromosome"/>
</dbReference>
<comment type="catalytic activity">
    <reaction evidence="5">
        <text>isopentenyl diphosphate + 2 oxidized [2Fe-2S]-[ferredoxin] + H2O = (2E)-4-hydroxy-3-methylbut-2-enyl diphosphate + 2 reduced [2Fe-2S]-[ferredoxin] + 2 H(+)</text>
        <dbReference type="Rhea" id="RHEA:24488"/>
        <dbReference type="Rhea" id="RHEA-COMP:10000"/>
        <dbReference type="Rhea" id="RHEA-COMP:10001"/>
        <dbReference type="ChEBI" id="CHEBI:15377"/>
        <dbReference type="ChEBI" id="CHEBI:15378"/>
        <dbReference type="ChEBI" id="CHEBI:33737"/>
        <dbReference type="ChEBI" id="CHEBI:33738"/>
        <dbReference type="ChEBI" id="CHEBI:128753"/>
        <dbReference type="ChEBI" id="CHEBI:128769"/>
        <dbReference type="EC" id="1.17.7.4"/>
    </reaction>
</comment>
<reference evidence="6 7" key="1">
    <citation type="submission" date="2019-02" db="EMBL/GenBank/DDBJ databases">
        <title>Deep-cultivation of Planctomycetes and their phenomic and genomic characterization uncovers novel biology.</title>
        <authorList>
            <person name="Wiegand S."/>
            <person name="Jogler M."/>
            <person name="Boedeker C."/>
            <person name="Pinto D."/>
            <person name="Vollmers J."/>
            <person name="Rivas-Marin E."/>
            <person name="Kohn T."/>
            <person name="Peeters S.H."/>
            <person name="Heuer A."/>
            <person name="Rast P."/>
            <person name="Oberbeckmann S."/>
            <person name="Bunk B."/>
            <person name="Jeske O."/>
            <person name="Meyerdierks A."/>
            <person name="Storesund J.E."/>
            <person name="Kallscheuer N."/>
            <person name="Luecker S."/>
            <person name="Lage O.M."/>
            <person name="Pohl T."/>
            <person name="Merkel B.J."/>
            <person name="Hornburger P."/>
            <person name="Mueller R.-W."/>
            <person name="Bruemmer F."/>
            <person name="Labrenz M."/>
            <person name="Spormann A.M."/>
            <person name="Op den Camp H."/>
            <person name="Overmann J."/>
            <person name="Amann R."/>
            <person name="Jetten M.S.M."/>
            <person name="Mascher T."/>
            <person name="Medema M.H."/>
            <person name="Devos D.P."/>
            <person name="Kaster A.-K."/>
            <person name="Ovreas L."/>
            <person name="Rohde M."/>
            <person name="Galperin M.Y."/>
            <person name="Jogler C."/>
        </authorList>
    </citation>
    <scope>NUCLEOTIDE SEQUENCE [LARGE SCALE GENOMIC DNA]</scope>
    <source>
        <strain evidence="6 7">Pla110</strain>
    </source>
</reference>
<feature type="binding site" evidence="5">
    <location>
        <position position="244"/>
    </location>
    <ligand>
        <name>dimethylallyl diphosphate</name>
        <dbReference type="ChEBI" id="CHEBI:57623"/>
    </ligand>
</feature>
<keyword evidence="5 6" id="KW-0560">Oxidoreductase</keyword>
<feature type="binding site" evidence="5">
    <location>
        <position position="94"/>
    </location>
    <ligand>
        <name>isopentenyl diphosphate</name>
        <dbReference type="ChEBI" id="CHEBI:128769"/>
    </ligand>
</feature>
<feature type="binding site" evidence="5">
    <location>
        <position position="243"/>
    </location>
    <ligand>
        <name>dimethylallyl diphosphate</name>
        <dbReference type="ChEBI" id="CHEBI:57623"/>
    </ligand>
</feature>
<feature type="binding site" evidence="5">
    <location>
        <position position="32"/>
    </location>
    <ligand>
        <name>[4Fe-4S] cluster</name>
        <dbReference type="ChEBI" id="CHEBI:49883"/>
    </ligand>
</feature>
<dbReference type="PANTHER" id="PTHR30426">
    <property type="entry name" value="4-HYDROXY-3-METHYLBUT-2-ENYL DIPHOSPHATE REDUCTASE"/>
    <property type="match status" value="1"/>
</dbReference>
<feature type="binding site" evidence="5">
    <location>
        <position position="61"/>
    </location>
    <ligand>
        <name>dimethylallyl diphosphate</name>
        <dbReference type="ChEBI" id="CHEBI:57623"/>
    </ligand>
</feature>
<feature type="binding site" evidence="5">
    <location>
        <position position="244"/>
    </location>
    <ligand>
        <name>(2E)-4-hydroxy-3-methylbut-2-enyl diphosphate</name>
        <dbReference type="ChEBI" id="CHEBI:128753"/>
    </ligand>
</feature>
<sequence length="332" mass="36957">MNTKSHLFTCSASKTRPEIPMEIILANPRGFCAGVNMAITCLEEAVRLFGSGIYVYHEIVHNQYVVNRFTKEGVSFVNDLKEVPEGSILLFSAHGVSPEIRSLAKERRLKSIDATCPLVTKVHLEALKYARENYNIILVGHEGHDEVIGTMGEAPESITLVETAEDVEKLPFTTEERLAYLTQTTLSVQEATEVITALKNRYPQIVSPPKEDICYATTNRQDAVHQLVTQADILLVLGSQNSSNSQRLKEIGSTHGIPAYLIDGEADLKDEWFKDSSRVLITAGASAPEVVVQDCVEHLRKKFNAQIKEVTLQEEKVQFPLPKSLRVLQNTI</sequence>
<evidence type="ECO:0000256" key="1">
    <source>
        <dbReference type="ARBA" id="ARBA00022485"/>
    </source>
</evidence>
<proteinExistence type="inferred from homology"/>